<dbReference type="Proteomes" id="UP000295764">
    <property type="component" value="Unassembled WGS sequence"/>
</dbReference>
<dbReference type="OrthoDB" id="9151676at2"/>
<comment type="caution">
    <text evidence="1">The sequence shown here is derived from an EMBL/GenBank/DDBJ whole genome shotgun (WGS) entry which is preliminary data.</text>
</comment>
<reference evidence="1 2" key="1">
    <citation type="submission" date="2019-03" db="EMBL/GenBank/DDBJ databases">
        <title>Genomic analyses of the natural microbiome of Caenorhabditis elegans.</title>
        <authorList>
            <person name="Samuel B."/>
        </authorList>
    </citation>
    <scope>NUCLEOTIDE SEQUENCE [LARGE SCALE GENOMIC DNA]</scope>
    <source>
        <strain evidence="1 2">JUb65</strain>
    </source>
</reference>
<dbReference type="EMBL" id="SNVW01000012">
    <property type="protein sequence ID" value="TDN42409.1"/>
    <property type="molecule type" value="Genomic_DNA"/>
</dbReference>
<protein>
    <recommendedName>
        <fullName evidence="3">SGNH hydrolase-type esterase domain-containing protein</fullName>
    </recommendedName>
</protein>
<sequence length="241" mass="25261">MRLPSLSRLVAAMWSRRGSAAYRRHPRPESTTPVRVAGPHPLRVLVFGTDAASGWGVLRQDLALPGHLARALRGTTGRGVHVTLVDCGVARVADLAAVASVLPTAAHDVAVVIGGVSDAVRLGDVERWRTAMAVVLDAVLTRSGAHVFLVGIPRPSTLPAFRLPAGGAADRAAESFDRASRELCRSRPRAAFVPAISHAAPVSRDERLVSADSYAALASHLAAAVTAHVDRPTRRADPGSA</sequence>
<proteinExistence type="predicted"/>
<organism evidence="1 2">
    <name type="scientific">Curtobacterium flaccumfaciens</name>
    <dbReference type="NCBI Taxonomy" id="2035"/>
    <lineage>
        <taxon>Bacteria</taxon>
        <taxon>Bacillati</taxon>
        <taxon>Actinomycetota</taxon>
        <taxon>Actinomycetes</taxon>
        <taxon>Micrococcales</taxon>
        <taxon>Microbacteriaceae</taxon>
        <taxon>Curtobacterium</taxon>
    </lineage>
</organism>
<dbReference type="InterPro" id="IPR036514">
    <property type="entry name" value="SGNH_hydro_sf"/>
</dbReference>
<dbReference type="Gene3D" id="3.40.50.1110">
    <property type="entry name" value="SGNH hydrolase"/>
    <property type="match status" value="1"/>
</dbReference>
<dbReference type="SUPFAM" id="SSF52266">
    <property type="entry name" value="SGNH hydrolase"/>
    <property type="match status" value="1"/>
</dbReference>
<dbReference type="RefSeq" id="WP_133520793.1">
    <property type="nucleotide sequence ID" value="NZ_SNVW01000012.1"/>
</dbReference>
<gene>
    <name evidence="1" type="ORF">EDF64_11252</name>
</gene>
<accession>A0A4R6DEM4</accession>
<dbReference type="AlphaFoldDB" id="A0A4R6DEM4"/>
<evidence type="ECO:0000313" key="1">
    <source>
        <dbReference type="EMBL" id="TDN42409.1"/>
    </source>
</evidence>
<evidence type="ECO:0000313" key="2">
    <source>
        <dbReference type="Proteomes" id="UP000295764"/>
    </source>
</evidence>
<name>A0A4R6DEM4_9MICO</name>
<evidence type="ECO:0008006" key="3">
    <source>
        <dbReference type="Google" id="ProtNLM"/>
    </source>
</evidence>